<keyword evidence="2" id="KW-1133">Transmembrane helix</keyword>
<accession>A0A2T8FG37</accession>
<gene>
    <name evidence="3" type="ORF">DDE18_03565</name>
</gene>
<organism evidence="3 4">
    <name type="scientific">Nocardioides gansuensis</name>
    <dbReference type="NCBI Taxonomy" id="2138300"/>
    <lineage>
        <taxon>Bacteria</taxon>
        <taxon>Bacillati</taxon>
        <taxon>Actinomycetota</taxon>
        <taxon>Actinomycetes</taxon>
        <taxon>Propionibacteriales</taxon>
        <taxon>Nocardioidaceae</taxon>
        <taxon>Nocardioides</taxon>
    </lineage>
</organism>
<evidence type="ECO:0000256" key="1">
    <source>
        <dbReference type="SAM" id="MobiDB-lite"/>
    </source>
</evidence>
<protein>
    <submittedName>
        <fullName evidence="3">Uncharacterized protein</fullName>
    </submittedName>
</protein>
<name>A0A2T8FG37_9ACTN</name>
<keyword evidence="2" id="KW-0472">Membrane</keyword>
<keyword evidence="4" id="KW-1185">Reference proteome</keyword>
<dbReference type="EMBL" id="QDGZ01000001">
    <property type="protein sequence ID" value="PVG84688.1"/>
    <property type="molecule type" value="Genomic_DNA"/>
</dbReference>
<reference evidence="3 4" key="1">
    <citation type="submission" date="2018-04" db="EMBL/GenBank/DDBJ databases">
        <title>Genome of Nocardioides gansuensis WSJ-1.</title>
        <authorList>
            <person name="Wu S."/>
            <person name="Wang G."/>
        </authorList>
    </citation>
    <scope>NUCLEOTIDE SEQUENCE [LARGE SCALE GENOMIC DNA]</scope>
    <source>
        <strain evidence="3 4">WSJ-1</strain>
    </source>
</reference>
<dbReference type="OrthoDB" id="3781327at2"/>
<dbReference type="RefSeq" id="WP_116570817.1">
    <property type="nucleotide sequence ID" value="NZ_QDGZ01000001.1"/>
</dbReference>
<feature type="region of interest" description="Disordered" evidence="1">
    <location>
        <begin position="61"/>
        <end position="85"/>
    </location>
</feature>
<sequence length="330" mass="34847">MADFETRIRASLERAADAAPEPAGLAAAARRRLRRRRTAVGAAVAVVALVAAVPLGLATLGSDDGRGPQVATQAPSPAPSADPWRTETWHDVTLQVPATWGHGGTTTWCTSADTPADAVPSVSRPGEVSAMIACTPMSGYGVKIEDLATMQVDWAHPSGHVWQYDTEGVDVEAYPDGAWLSVWYDDEVAVTIVTPERGLTEEIVASVRRIDGRDPNGCPTDLGAAEASRTGDAEGFSLCRYDGLDLLDASGVLPEPDAARLLDAIEAAPVRAQLRKCAAQLAVLRTVLLDDGQYLGTVVTGDDCLEGIHLSGVTRELTDDVRSQIALTRT</sequence>
<proteinExistence type="predicted"/>
<dbReference type="AlphaFoldDB" id="A0A2T8FG37"/>
<feature type="transmembrane region" description="Helical" evidence="2">
    <location>
        <begin position="39"/>
        <end position="60"/>
    </location>
</feature>
<keyword evidence="2" id="KW-0812">Transmembrane</keyword>
<evidence type="ECO:0000313" key="3">
    <source>
        <dbReference type="EMBL" id="PVG84688.1"/>
    </source>
</evidence>
<evidence type="ECO:0000313" key="4">
    <source>
        <dbReference type="Proteomes" id="UP000246018"/>
    </source>
</evidence>
<comment type="caution">
    <text evidence="3">The sequence shown here is derived from an EMBL/GenBank/DDBJ whole genome shotgun (WGS) entry which is preliminary data.</text>
</comment>
<dbReference type="Proteomes" id="UP000246018">
    <property type="component" value="Unassembled WGS sequence"/>
</dbReference>
<evidence type="ECO:0000256" key="2">
    <source>
        <dbReference type="SAM" id="Phobius"/>
    </source>
</evidence>